<proteinExistence type="inferred from homology"/>
<evidence type="ECO:0000256" key="8">
    <source>
        <dbReference type="SAM" id="Phobius"/>
    </source>
</evidence>
<dbReference type="PROSITE" id="PS51257">
    <property type="entry name" value="PROKAR_LIPOPROTEIN"/>
    <property type="match status" value="1"/>
</dbReference>
<dbReference type="GO" id="GO:0046872">
    <property type="term" value="F:metal ion binding"/>
    <property type="evidence" value="ECO:0007669"/>
    <property type="project" value="UniProtKB-KW"/>
</dbReference>
<feature type="domain" description="Methyl-accepting transducer" evidence="9">
    <location>
        <begin position="251"/>
        <end position="487"/>
    </location>
</feature>
<dbReference type="CDD" id="cd11386">
    <property type="entry name" value="MCP_signal"/>
    <property type="match status" value="1"/>
</dbReference>
<dbReference type="InterPro" id="IPR009056">
    <property type="entry name" value="Cyt_c-like_dom"/>
</dbReference>
<dbReference type="GO" id="GO:0020037">
    <property type="term" value="F:heme binding"/>
    <property type="evidence" value="ECO:0007669"/>
    <property type="project" value="InterPro"/>
</dbReference>
<keyword evidence="7" id="KW-0349">Heme</keyword>
<dbReference type="PROSITE" id="PS50111">
    <property type="entry name" value="CHEMOTAXIS_TRANSDUC_2"/>
    <property type="match status" value="1"/>
</dbReference>
<comment type="subcellular location">
    <subcellularLocation>
        <location evidence="1">Membrane</location>
    </subcellularLocation>
</comment>
<dbReference type="Pfam" id="PF00015">
    <property type="entry name" value="MCPsignal"/>
    <property type="match status" value="1"/>
</dbReference>
<comment type="similarity">
    <text evidence="5">Belongs to the methyl-accepting chemotaxis (MCP) protein family.</text>
</comment>
<dbReference type="SMART" id="SM00304">
    <property type="entry name" value="HAMP"/>
    <property type="match status" value="1"/>
</dbReference>
<name>A0A1T4RJY6_9BACT</name>
<evidence type="ECO:0000256" key="3">
    <source>
        <dbReference type="ARBA" id="ARBA00023004"/>
    </source>
</evidence>
<protein>
    <submittedName>
        <fullName evidence="12">Methyl-accepting chemotaxis protein</fullName>
    </submittedName>
</protein>
<dbReference type="GO" id="GO:0006935">
    <property type="term" value="P:chemotaxis"/>
    <property type="evidence" value="ECO:0007669"/>
    <property type="project" value="InterPro"/>
</dbReference>
<keyword evidence="4 6" id="KW-0807">Transducer</keyword>
<evidence type="ECO:0000256" key="1">
    <source>
        <dbReference type="ARBA" id="ARBA00004370"/>
    </source>
</evidence>
<dbReference type="FunFam" id="1.10.287.950:FF:000001">
    <property type="entry name" value="Methyl-accepting chemotaxis sensory transducer"/>
    <property type="match status" value="1"/>
</dbReference>
<feature type="domain" description="Cytochrome c" evidence="11">
    <location>
        <begin position="116"/>
        <end position="238"/>
    </location>
</feature>
<dbReference type="Proteomes" id="UP000190102">
    <property type="component" value="Unassembled WGS sequence"/>
</dbReference>
<dbReference type="EMBL" id="FUWR01000021">
    <property type="protein sequence ID" value="SKA16330.1"/>
    <property type="molecule type" value="Genomic_DNA"/>
</dbReference>
<accession>A0A1T4RJY6</accession>
<dbReference type="InterPro" id="IPR004089">
    <property type="entry name" value="MCPsignal_dom"/>
</dbReference>
<dbReference type="STRING" id="115783.SAMN02745119_02920"/>
<dbReference type="GO" id="GO:0004888">
    <property type="term" value="F:transmembrane signaling receptor activity"/>
    <property type="evidence" value="ECO:0007669"/>
    <property type="project" value="InterPro"/>
</dbReference>
<dbReference type="InterPro" id="IPR004090">
    <property type="entry name" value="Chemotax_Me-accpt_rcpt"/>
</dbReference>
<feature type="transmembrane region" description="Helical" evidence="8">
    <location>
        <begin position="6"/>
        <end position="32"/>
    </location>
</feature>
<evidence type="ECO:0000256" key="7">
    <source>
        <dbReference type="PROSITE-ProRule" id="PRU00433"/>
    </source>
</evidence>
<dbReference type="GO" id="GO:0007165">
    <property type="term" value="P:signal transduction"/>
    <property type="evidence" value="ECO:0007669"/>
    <property type="project" value="UniProtKB-KW"/>
</dbReference>
<keyword evidence="2 7" id="KW-0479">Metal-binding</keyword>
<dbReference type="AlphaFoldDB" id="A0A1T4RJY6"/>
<dbReference type="Gene3D" id="3.30.450.290">
    <property type="match status" value="1"/>
</dbReference>
<keyword evidence="8" id="KW-1133">Transmembrane helix</keyword>
<organism evidence="12 13">
    <name type="scientific">Trichlorobacter thiogenes</name>
    <dbReference type="NCBI Taxonomy" id="115783"/>
    <lineage>
        <taxon>Bacteria</taxon>
        <taxon>Pseudomonadati</taxon>
        <taxon>Thermodesulfobacteriota</taxon>
        <taxon>Desulfuromonadia</taxon>
        <taxon>Geobacterales</taxon>
        <taxon>Geobacteraceae</taxon>
        <taxon>Trichlorobacter</taxon>
    </lineage>
</organism>
<dbReference type="SUPFAM" id="SSF58104">
    <property type="entry name" value="Methyl-accepting chemotaxis protein (MCP) signaling domain"/>
    <property type="match status" value="1"/>
</dbReference>
<dbReference type="PROSITE" id="PS51007">
    <property type="entry name" value="CYTC"/>
    <property type="match status" value="1"/>
</dbReference>
<evidence type="ECO:0000256" key="4">
    <source>
        <dbReference type="ARBA" id="ARBA00023224"/>
    </source>
</evidence>
<dbReference type="GO" id="GO:0016020">
    <property type="term" value="C:membrane"/>
    <property type="evidence" value="ECO:0007669"/>
    <property type="project" value="UniProtKB-SubCell"/>
</dbReference>
<keyword evidence="3 7" id="KW-0408">Iron</keyword>
<keyword evidence="8" id="KW-0472">Membrane</keyword>
<dbReference type="Pfam" id="PF21563">
    <property type="entry name" value="Mcp40H-20_sensor"/>
    <property type="match status" value="1"/>
</dbReference>
<dbReference type="RefSeq" id="WP_078791139.1">
    <property type="nucleotide sequence ID" value="NZ_FUWR01000021.1"/>
</dbReference>
<evidence type="ECO:0000259" key="11">
    <source>
        <dbReference type="PROSITE" id="PS51007"/>
    </source>
</evidence>
<dbReference type="Pfam" id="PF00672">
    <property type="entry name" value="HAMP"/>
    <property type="match status" value="1"/>
</dbReference>
<evidence type="ECO:0000313" key="12">
    <source>
        <dbReference type="EMBL" id="SKA16330.1"/>
    </source>
</evidence>
<reference evidence="13" key="1">
    <citation type="submission" date="2017-02" db="EMBL/GenBank/DDBJ databases">
        <authorList>
            <person name="Varghese N."/>
            <person name="Submissions S."/>
        </authorList>
    </citation>
    <scope>NUCLEOTIDE SEQUENCE [LARGE SCALE GENOMIC DNA]</scope>
    <source>
        <strain evidence="13">ATCC BAA-34</strain>
    </source>
</reference>
<sequence>MFKVRLTAKVLIAIAVTLSIGFACLGVLSLYLSYTSMLDLQRTAARQAATGIVHDLIELKMKGDFQAFNQYVDGVVKRGGALKIQLFHPDGKQYNGQENSELLKQAVESGSQKEQNSTIDGKSVLVLATPLANEARCNACHAAGPKFLGGLQLVTSLEEGVAKAKKLALVLTGVGVFFFFLIIGVLYLLISRLVVRPIRELSAQVEDIAKGEGDLTKVLPIRSDDEIGHLAGEVNHLTQTVREIIASLYQQACQLGGHTCELSNATERIAKEVQDQMEHADTVATAAEEMSSTIQNVSENTHQAVELSSTVDSAASAGLSVVQETWHCMNSVAESVESTLAGIAELERSSASIGDMLSLIEDIADQTNLLALNAAIEAARAGEAGRGFAVVADEVRSLAEKTTKSTKDIERVVAKIQQESGRAAASIRKESTLVQTGLQQAEEARRQLEEIKNCASSSRTMSESIAVAAAEQTTVTAEISSKIHHVSDAAHGTNQMMKANMETFGRFADTVESIYGTVGRFSVGNYHDQVKAYAAELSNGVQTAIADAIKNGTLSEADLFDRNYQPFGKKTDPPKFTTRFDGFFDRVISPMQESIVNRDSQIAYAICFDNNAYVPCHNLRFSKPLTGDTEVDKVNNRTKRIFGDNTGMRCAKNTNGILLQTYRRDTGEILNDLSVPIFINGKHWGGIRFGYKAPCSLK</sequence>
<dbReference type="Gene3D" id="1.10.287.950">
    <property type="entry name" value="Methyl-accepting chemotaxis protein"/>
    <property type="match status" value="1"/>
</dbReference>
<gene>
    <name evidence="12" type="ORF">SAMN02745119_02920</name>
</gene>
<dbReference type="PANTHER" id="PTHR32089:SF112">
    <property type="entry name" value="LYSOZYME-LIKE PROTEIN-RELATED"/>
    <property type="match status" value="1"/>
</dbReference>
<evidence type="ECO:0000256" key="6">
    <source>
        <dbReference type="PROSITE-ProRule" id="PRU00284"/>
    </source>
</evidence>
<dbReference type="InterPro" id="IPR048904">
    <property type="entry name" value="Mcp40H-20-like_sensor"/>
</dbReference>
<dbReference type="PANTHER" id="PTHR32089">
    <property type="entry name" value="METHYL-ACCEPTING CHEMOTAXIS PROTEIN MCPB"/>
    <property type="match status" value="1"/>
</dbReference>
<dbReference type="SMART" id="SM00283">
    <property type="entry name" value="MA"/>
    <property type="match status" value="1"/>
</dbReference>
<evidence type="ECO:0000256" key="5">
    <source>
        <dbReference type="ARBA" id="ARBA00029447"/>
    </source>
</evidence>
<dbReference type="GO" id="GO:0009055">
    <property type="term" value="F:electron transfer activity"/>
    <property type="evidence" value="ECO:0007669"/>
    <property type="project" value="InterPro"/>
</dbReference>
<evidence type="ECO:0000259" key="9">
    <source>
        <dbReference type="PROSITE" id="PS50111"/>
    </source>
</evidence>
<dbReference type="PRINTS" id="PR00260">
    <property type="entry name" value="CHEMTRNSDUCR"/>
</dbReference>
<dbReference type="OrthoDB" id="9791237at2"/>
<evidence type="ECO:0000256" key="2">
    <source>
        <dbReference type="ARBA" id="ARBA00022723"/>
    </source>
</evidence>
<evidence type="ECO:0000313" key="13">
    <source>
        <dbReference type="Proteomes" id="UP000190102"/>
    </source>
</evidence>
<feature type="transmembrane region" description="Helical" evidence="8">
    <location>
        <begin position="167"/>
        <end position="190"/>
    </location>
</feature>
<dbReference type="PROSITE" id="PS50885">
    <property type="entry name" value="HAMP"/>
    <property type="match status" value="1"/>
</dbReference>
<dbReference type="InterPro" id="IPR003660">
    <property type="entry name" value="HAMP_dom"/>
</dbReference>
<dbReference type="CDD" id="cd06225">
    <property type="entry name" value="HAMP"/>
    <property type="match status" value="1"/>
</dbReference>
<keyword evidence="8" id="KW-0812">Transmembrane</keyword>
<evidence type="ECO:0000259" key="10">
    <source>
        <dbReference type="PROSITE" id="PS50885"/>
    </source>
</evidence>
<keyword evidence="13" id="KW-1185">Reference proteome</keyword>
<feature type="domain" description="HAMP" evidence="10">
    <location>
        <begin position="192"/>
        <end position="246"/>
    </location>
</feature>